<protein>
    <submittedName>
        <fullName evidence="2">Uncharacterized protein</fullName>
    </submittedName>
</protein>
<evidence type="ECO:0000256" key="1">
    <source>
        <dbReference type="SAM" id="MobiDB-lite"/>
    </source>
</evidence>
<reference evidence="2" key="1">
    <citation type="submission" date="2025-02" db="EMBL/GenBank/DDBJ databases">
        <authorList>
            <consortium name="NCBI Genome Project"/>
        </authorList>
    </citation>
    <scope>NUCLEOTIDE SEQUENCE</scope>
</reference>
<dbReference type="KEGG" id="ang:An17g01610"/>
<reference evidence="2" key="2">
    <citation type="submission" date="2025-08" db="UniProtKB">
        <authorList>
            <consortium name="RefSeq"/>
        </authorList>
    </citation>
    <scope>IDENTIFICATION</scope>
</reference>
<evidence type="ECO:0000313" key="2">
    <source>
        <dbReference type="RefSeq" id="XP_059602835.1"/>
    </source>
</evidence>
<dbReference type="RefSeq" id="XP_059602835.1">
    <property type="nucleotide sequence ID" value="XM_059745479.1"/>
</dbReference>
<proteinExistence type="predicted"/>
<dbReference type="GeneID" id="84593594"/>
<organism evidence="2">
    <name type="scientific">Aspergillus niger</name>
    <dbReference type="NCBI Taxonomy" id="5061"/>
    <lineage>
        <taxon>Eukaryota</taxon>
        <taxon>Fungi</taxon>
        <taxon>Dikarya</taxon>
        <taxon>Ascomycota</taxon>
        <taxon>Pezizomycotina</taxon>
        <taxon>Eurotiomycetes</taxon>
        <taxon>Eurotiomycetidae</taxon>
        <taxon>Eurotiales</taxon>
        <taxon>Aspergillaceae</taxon>
        <taxon>Aspergillus</taxon>
        <taxon>Aspergillus subgen. Circumdati</taxon>
    </lineage>
</organism>
<gene>
    <name evidence="2" type="ORF">An17g01610</name>
</gene>
<name>A0AAJ8BV50_ASPNG</name>
<feature type="region of interest" description="Disordered" evidence="1">
    <location>
        <begin position="145"/>
        <end position="174"/>
    </location>
</feature>
<accession>A0AAJ8BV50</accession>
<sequence length="424" mass="47229">MLPAWSRHGYEITNQGASLGLPPWVEPRKDHYAKPAHPIKLARETILKHSPLVSEFCYSVTYLPWKSTEAVVQYDMNCPFGLHLAPFVWEDQGYRGGHSARQCLHTSQNATATKGRMTGEICRSRLVGGLLKIVVVGKVNPYKLSRSTKSHSPDSSTRYRQRSKLNRTQYEGPDYPSSILRHQGSCFMGYVPNSQNIRIVLAVRIHRCLMILSLDVSSESQSEVCGEAMIAPFTSSTSARSGRLKIASIVAVPELSGGHWPDRQDLYRKKKKATRDSRRALCRLQRLRVLGNKKKGGAASWVCHAGQERVGGKRPLANHDKFSEDPVKNAGGWLLHLGEVRETEQPEGAPIACIHTHLELSRAMSLVWTPLRSRLRKLSRYLAIVFGAVAKGSGRTAVKWGLRWSRDGSIPIATVGGMARLRLV</sequence>
<dbReference type="VEuPathDB" id="FungiDB:An17g01610"/>
<dbReference type="AlphaFoldDB" id="A0AAJ8BV50"/>